<dbReference type="EMBL" id="BDQI01000034">
    <property type="protein sequence ID" value="GAX57353.1"/>
    <property type="molecule type" value="Genomic_DNA"/>
</dbReference>
<comment type="caution">
    <text evidence="1">The sequence shown here is derived from an EMBL/GenBank/DDBJ whole genome shotgun (WGS) entry which is preliminary data.</text>
</comment>
<accession>A0A250VT13</accession>
<dbReference type="AlphaFoldDB" id="A0A250VT13"/>
<gene>
    <name evidence="1" type="ORF">SO3561_08923</name>
</gene>
<reference evidence="2" key="1">
    <citation type="submission" date="2017-05" db="EMBL/GenBank/DDBJ databases">
        <title>Streptomyces olivochromogenes NBRC 3561 whole genome shotgun sequence.</title>
        <authorList>
            <person name="Dohra H."/>
            <person name="Kodani S."/>
        </authorList>
    </citation>
    <scope>NUCLEOTIDE SEQUENCE [LARGE SCALE GENOMIC DNA]</scope>
    <source>
        <strain evidence="2">NBRC 3561</strain>
    </source>
</reference>
<name>A0A250VT13_STROL</name>
<keyword evidence="2" id="KW-1185">Reference proteome</keyword>
<organism evidence="1 2">
    <name type="scientific">Streptomyces olivochromogenes</name>
    <dbReference type="NCBI Taxonomy" id="1963"/>
    <lineage>
        <taxon>Bacteria</taxon>
        <taxon>Bacillati</taxon>
        <taxon>Actinomycetota</taxon>
        <taxon>Actinomycetes</taxon>
        <taxon>Kitasatosporales</taxon>
        <taxon>Streptomycetaceae</taxon>
        <taxon>Streptomyces</taxon>
    </lineage>
</organism>
<dbReference type="STRING" id="1963.AQJ27_44730"/>
<evidence type="ECO:0000313" key="2">
    <source>
        <dbReference type="Proteomes" id="UP000217446"/>
    </source>
</evidence>
<protein>
    <submittedName>
        <fullName evidence="1">Uncharacterized protein</fullName>
    </submittedName>
</protein>
<evidence type="ECO:0000313" key="1">
    <source>
        <dbReference type="EMBL" id="GAX57353.1"/>
    </source>
</evidence>
<proteinExistence type="predicted"/>
<dbReference type="RefSeq" id="WP_067382849.1">
    <property type="nucleotide sequence ID" value="NZ_BDQI01000034.1"/>
</dbReference>
<sequence>MTFTSRDLRDQIVTATDASDGEYDVDAIVEEIVAAHGAVDIDTLDTDEFWAIVGKHATA</sequence>
<dbReference type="Proteomes" id="UP000217446">
    <property type="component" value="Unassembled WGS sequence"/>
</dbReference>